<evidence type="ECO:0000256" key="1">
    <source>
        <dbReference type="ARBA" id="ARBA00004141"/>
    </source>
</evidence>
<feature type="transmembrane region" description="Helical" evidence="9">
    <location>
        <begin position="207"/>
        <end position="228"/>
    </location>
</feature>
<dbReference type="Pfam" id="PF00001">
    <property type="entry name" value="7tm_1"/>
    <property type="match status" value="1"/>
</dbReference>
<proteinExistence type="predicted"/>
<accession>A0ABU7DDT3</accession>
<evidence type="ECO:0000259" key="10">
    <source>
        <dbReference type="PROSITE" id="PS50262"/>
    </source>
</evidence>
<feature type="transmembrane region" description="Helical" evidence="9">
    <location>
        <begin position="98"/>
        <end position="123"/>
    </location>
</feature>
<evidence type="ECO:0000256" key="3">
    <source>
        <dbReference type="ARBA" id="ARBA00022989"/>
    </source>
</evidence>
<gene>
    <name evidence="11" type="ORF">CHARACLAT_004892</name>
</gene>
<keyword evidence="8" id="KW-0807">Transducer</keyword>
<evidence type="ECO:0000256" key="5">
    <source>
        <dbReference type="ARBA" id="ARBA00023136"/>
    </source>
</evidence>
<dbReference type="InterPro" id="IPR000276">
    <property type="entry name" value="GPCR_Rhodpsn"/>
</dbReference>
<feature type="domain" description="G-protein coupled receptors family 1 profile" evidence="10">
    <location>
        <begin position="77"/>
        <end position="303"/>
    </location>
</feature>
<feature type="transmembrane region" description="Helical" evidence="9">
    <location>
        <begin position="278"/>
        <end position="302"/>
    </location>
</feature>
<protein>
    <recommendedName>
        <fullName evidence="10">G-protein coupled receptors family 1 profile domain-containing protein</fullName>
    </recommendedName>
</protein>
<dbReference type="Proteomes" id="UP001352852">
    <property type="component" value="Unassembled WGS sequence"/>
</dbReference>
<dbReference type="PANTHER" id="PTHR24232">
    <property type="entry name" value="G-PROTEIN COUPLED RECEPTOR"/>
    <property type="match status" value="1"/>
</dbReference>
<name>A0ABU7DDT3_9TELE</name>
<evidence type="ECO:0000256" key="8">
    <source>
        <dbReference type="ARBA" id="ARBA00023224"/>
    </source>
</evidence>
<keyword evidence="6" id="KW-0675">Receptor</keyword>
<evidence type="ECO:0000256" key="6">
    <source>
        <dbReference type="ARBA" id="ARBA00023170"/>
    </source>
</evidence>
<comment type="caution">
    <text evidence="11">The sequence shown here is derived from an EMBL/GenBank/DDBJ whole genome shotgun (WGS) entry which is preliminary data.</text>
</comment>
<sequence>MFISLNIQTAAQTRRCGEPWLACRVLTSTFQNIFRNEKMEEESYSNGSYSGEYKSCLLEGRYLVSLSLINVFTFVIGQPVTAKLLWITYTTKKSTEILNCNLALFHNFLYLVCVLHFIFLFIYQKHQVDLLNIVLIYGQVGGSMNLCFICMERYVAVIYPTAYPLLKKYRWREICTVMVWLSSLSTAMMTTIATGNTCPLKKMVIKNIPFTVMLLATYLMVWCTVRIARALVKSSPGRDQLHPIKRKAFRIVCATTAMNLLCYIPVSVMQTFRIQDEYLFNCTLMPISILVLSAASVVHPLFYLSTKGKLFICLKGQKKAT</sequence>
<reference evidence="11 12" key="1">
    <citation type="submission" date="2021-06" db="EMBL/GenBank/DDBJ databases">
        <authorList>
            <person name="Palmer J.M."/>
        </authorList>
    </citation>
    <scope>NUCLEOTIDE SEQUENCE [LARGE SCALE GENOMIC DNA]</scope>
    <source>
        <strain evidence="11 12">CL_MEX2019</strain>
        <tissue evidence="11">Muscle</tissue>
    </source>
</reference>
<feature type="transmembrane region" description="Helical" evidence="9">
    <location>
        <begin position="174"/>
        <end position="195"/>
    </location>
</feature>
<feature type="transmembrane region" description="Helical" evidence="9">
    <location>
        <begin position="248"/>
        <end position="266"/>
    </location>
</feature>
<keyword evidence="7" id="KW-0325">Glycoprotein</keyword>
<keyword evidence="2 9" id="KW-0812">Transmembrane</keyword>
<dbReference type="PROSITE" id="PS00237">
    <property type="entry name" value="G_PROTEIN_RECEP_F1_1"/>
    <property type="match status" value="1"/>
</dbReference>
<evidence type="ECO:0000256" key="9">
    <source>
        <dbReference type="SAM" id="Phobius"/>
    </source>
</evidence>
<dbReference type="PROSITE" id="PS50262">
    <property type="entry name" value="G_PROTEIN_RECEP_F1_2"/>
    <property type="match status" value="1"/>
</dbReference>
<organism evidence="11 12">
    <name type="scientific">Characodon lateralis</name>
    <dbReference type="NCBI Taxonomy" id="208331"/>
    <lineage>
        <taxon>Eukaryota</taxon>
        <taxon>Metazoa</taxon>
        <taxon>Chordata</taxon>
        <taxon>Craniata</taxon>
        <taxon>Vertebrata</taxon>
        <taxon>Euteleostomi</taxon>
        <taxon>Actinopterygii</taxon>
        <taxon>Neopterygii</taxon>
        <taxon>Teleostei</taxon>
        <taxon>Neoteleostei</taxon>
        <taxon>Acanthomorphata</taxon>
        <taxon>Ovalentaria</taxon>
        <taxon>Atherinomorphae</taxon>
        <taxon>Cyprinodontiformes</taxon>
        <taxon>Goodeidae</taxon>
        <taxon>Characodon</taxon>
    </lineage>
</organism>
<evidence type="ECO:0000256" key="4">
    <source>
        <dbReference type="ARBA" id="ARBA00023040"/>
    </source>
</evidence>
<dbReference type="Gene3D" id="1.20.1070.10">
    <property type="entry name" value="Rhodopsin 7-helix transmembrane proteins"/>
    <property type="match status" value="1"/>
</dbReference>
<keyword evidence="4" id="KW-0297">G-protein coupled receptor</keyword>
<dbReference type="PANTHER" id="PTHR24232:SF107">
    <property type="entry name" value="HYDROXYCARBOXYLIC ACID RECEPTOR 2-LIKE"/>
    <property type="match status" value="1"/>
</dbReference>
<evidence type="ECO:0000256" key="2">
    <source>
        <dbReference type="ARBA" id="ARBA00022692"/>
    </source>
</evidence>
<keyword evidence="12" id="KW-1185">Reference proteome</keyword>
<comment type="subcellular location">
    <subcellularLocation>
        <location evidence="1">Membrane</location>
        <topology evidence="1">Multi-pass membrane protein</topology>
    </subcellularLocation>
</comment>
<keyword evidence="3 9" id="KW-1133">Transmembrane helix</keyword>
<dbReference type="SUPFAM" id="SSF81321">
    <property type="entry name" value="Family A G protein-coupled receptor-like"/>
    <property type="match status" value="1"/>
</dbReference>
<dbReference type="InterPro" id="IPR017452">
    <property type="entry name" value="GPCR_Rhodpsn_7TM"/>
</dbReference>
<feature type="transmembrane region" description="Helical" evidence="9">
    <location>
        <begin position="62"/>
        <end position="86"/>
    </location>
</feature>
<dbReference type="EMBL" id="JAHUTJ010024825">
    <property type="protein sequence ID" value="MED6273287.1"/>
    <property type="molecule type" value="Genomic_DNA"/>
</dbReference>
<evidence type="ECO:0000256" key="7">
    <source>
        <dbReference type="ARBA" id="ARBA00023180"/>
    </source>
</evidence>
<evidence type="ECO:0000313" key="11">
    <source>
        <dbReference type="EMBL" id="MED6273287.1"/>
    </source>
</evidence>
<evidence type="ECO:0000313" key="12">
    <source>
        <dbReference type="Proteomes" id="UP001352852"/>
    </source>
</evidence>
<keyword evidence="5 9" id="KW-0472">Membrane</keyword>